<dbReference type="AlphaFoldDB" id="A0A5B0HCL5"/>
<accession>A0A5B0HCL5</accession>
<organism evidence="3 4">
    <name type="scientific">Paraburkholderia panacisoli</name>
    <dbReference type="NCBI Taxonomy" id="2603818"/>
    <lineage>
        <taxon>Bacteria</taxon>
        <taxon>Pseudomonadati</taxon>
        <taxon>Pseudomonadota</taxon>
        <taxon>Betaproteobacteria</taxon>
        <taxon>Burkholderiales</taxon>
        <taxon>Burkholderiaceae</taxon>
        <taxon>Paraburkholderia</taxon>
    </lineage>
</organism>
<protein>
    <recommendedName>
        <fullName evidence="2">SGNH hydrolase-type esterase domain-containing protein</fullName>
    </recommendedName>
</protein>
<dbReference type="RefSeq" id="WP_149669676.1">
    <property type="nucleotide sequence ID" value="NZ_VTUZ01000005.1"/>
</dbReference>
<evidence type="ECO:0000256" key="1">
    <source>
        <dbReference type="SAM" id="SignalP"/>
    </source>
</evidence>
<dbReference type="Proteomes" id="UP000325273">
    <property type="component" value="Unassembled WGS sequence"/>
</dbReference>
<dbReference type="InterPro" id="IPR036514">
    <property type="entry name" value="SGNH_hydro_sf"/>
</dbReference>
<dbReference type="InterPro" id="IPR013830">
    <property type="entry name" value="SGNH_hydro"/>
</dbReference>
<name>A0A5B0HCL5_9BURK</name>
<dbReference type="EMBL" id="VTUZ01000005">
    <property type="protein sequence ID" value="KAA1013046.1"/>
    <property type="molecule type" value="Genomic_DNA"/>
</dbReference>
<evidence type="ECO:0000259" key="2">
    <source>
        <dbReference type="Pfam" id="PF13472"/>
    </source>
</evidence>
<gene>
    <name evidence="3" type="ORF">FVF58_09655</name>
</gene>
<feature type="signal peptide" evidence="1">
    <location>
        <begin position="1"/>
        <end position="22"/>
    </location>
</feature>
<feature type="chain" id="PRO_5022816024" description="SGNH hydrolase-type esterase domain-containing protein" evidence="1">
    <location>
        <begin position="23"/>
        <end position="268"/>
    </location>
</feature>
<dbReference type="PANTHER" id="PTHR34407">
    <property type="entry name" value="EXPRESSED PROTEIN"/>
    <property type="match status" value="1"/>
</dbReference>
<dbReference type="PROSITE" id="PS51257">
    <property type="entry name" value="PROKAR_LIPOPROTEIN"/>
    <property type="match status" value="1"/>
</dbReference>
<proteinExistence type="predicted"/>
<dbReference type="SUPFAM" id="SSF52266">
    <property type="entry name" value="SGNH hydrolase"/>
    <property type="match status" value="1"/>
</dbReference>
<keyword evidence="1" id="KW-0732">Signal</keyword>
<dbReference type="GO" id="GO:0016788">
    <property type="term" value="F:hydrolase activity, acting on ester bonds"/>
    <property type="evidence" value="ECO:0007669"/>
    <property type="project" value="UniProtKB-ARBA"/>
</dbReference>
<dbReference type="PANTHER" id="PTHR34407:SF1">
    <property type="entry name" value="SGNH HYDROLASE-TYPE ESTERASE DOMAIN-CONTAINING PROTEIN"/>
    <property type="match status" value="1"/>
</dbReference>
<keyword evidence="4" id="KW-1185">Reference proteome</keyword>
<feature type="domain" description="SGNH hydrolase-type esterase" evidence="2">
    <location>
        <begin position="91"/>
        <end position="254"/>
    </location>
</feature>
<evidence type="ECO:0000313" key="3">
    <source>
        <dbReference type="EMBL" id="KAA1013046.1"/>
    </source>
</evidence>
<reference evidence="3 4" key="1">
    <citation type="submission" date="2019-08" db="EMBL/GenBank/DDBJ databases">
        <title>Paraburkholderia sp. DCY113.</title>
        <authorList>
            <person name="Kang J."/>
        </authorList>
    </citation>
    <scope>NUCLEOTIDE SEQUENCE [LARGE SCALE GENOMIC DNA]</scope>
    <source>
        <strain evidence="3 4">DCY113</strain>
    </source>
</reference>
<dbReference type="Pfam" id="PF13472">
    <property type="entry name" value="Lipase_GDSL_2"/>
    <property type="match status" value="1"/>
</dbReference>
<dbReference type="Gene3D" id="3.40.50.1110">
    <property type="entry name" value="SGNH hydrolase"/>
    <property type="match status" value="1"/>
</dbReference>
<comment type="caution">
    <text evidence="3">The sequence shown here is derived from an EMBL/GenBank/DDBJ whole genome shotgun (WGS) entry which is preliminary data.</text>
</comment>
<sequence length="268" mass="28600">MFKHITATAVGIALVCALTACGGGGGDSAPSAAPSTQAAGNPCLISDPAAKPTCIVDASVLNRSVVNYGDDTRIKAVIAKAQSGQPITIAAIGGSVTQGAWCTQPQFCYVNRVFGWWQATFPQSKMTLINAGIGQTDSTFGAQRVQNDVLKYNPDFVIVDFDVNDQWDSNSTASYRDLVQQILNAPSHPAVVMLAVMDRSGHNAQDWHVPVEQEFNLPYVSLKNALLPEEAAGQLNAIDITQDPIHPNDLGHQILGELVAYRLQSAMH</sequence>
<evidence type="ECO:0000313" key="4">
    <source>
        <dbReference type="Proteomes" id="UP000325273"/>
    </source>
</evidence>